<keyword evidence="4" id="KW-1185">Reference proteome</keyword>
<evidence type="ECO:0000256" key="1">
    <source>
        <dbReference type="SAM" id="MobiDB-lite"/>
    </source>
</evidence>
<proteinExistence type="predicted"/>
<name>A0A2S5J2G3_9MICC</name>
<organism evidence="3 4">
    <name type="scientific">Arthrobacter pityocampae</name>
    <dbReference type="NCBI Taxonomy" id="547334"/>
    <lineage>
        <taxon>Bacteria</taxon>
        <taxon>Bacillati</taxon>
        <taxon>Actinomycetota</taxon>
        <taxon>Actinomycetes</taxon>
        <taxon>Micrococcales</taxon>
        <taxon>Micrococcaceae</taxon>
        <taxon>Arthrobacter</taxon>
    </lineage>
</organism>
<feature type="transmembrane region" description="Helical" evidence="2">
    <location>
        <begin position="54"/>
        <end position="74"/>
    </location>
</feature>
<comment type="caution">
    <text evidence="3">The sequence shown here is derived from an EMBL/GenBank/DDBJ whole genome shotgun (WGS) entry which is preliminary data.</text>
</comment>
<gene>
    <name evidence="3" type="ORF">C4K88_03840</name>
</gene>
<evidence type="ECO:0000313" key="3">
    <source>
        <dbReference type="EMBL" id="PPB50994.1"/>
    </source>
</evidence>
<keyword evidence="2" id="KW-0812">Transmembrane</keyword>
<accession>A0A2S5J2G3</accession>
<dbReference type="Proteomes" id="UP000239297">
    <property type="component" value="Unassembled WGS sequence"/>
</dbReference>
<evidence type="ECO:0000256" key="2">
    <source>
        <dbReference type="SAM" id="Phobius"/>
    </source>
</evidence>
<dbReference type="EMBL" id="PRKW01000001">
    <property type="protein sequence ID" value="PPB50994.1"/>
    <property type="molecule type" value="Genomic_DNA"/>
</dbReference>
<keyword evidence="2" id="KW-0472">Membrane</keyword>
<keyword evidence="2" id="KW-1133">Transmembrane helix</keyword>
<reference evidence="3 4" key="1">
    <citation type="journal article" date="2014" name="Int. J. Syst. Evol. Microbiol.">
        <title>Arthrobacter pityocampae sp. nov., isolated from Thaumetopoea pityocampa (Lep., Thaumetopoeidae).</title>
        <authorList>
            <person name="Ince I.A."/>
            <person name="Demirbag Z."/>
            <person name="Kati H."/>
        </authorList>
    </citation>
    <scope>NUCLEOTIDE SEQUENCE [LARGE SCALE GENOMIC DNA]</scope>
    <source>
        <strain evidence="3 4">Tp2</strain>
    </source>
</reference>
<evidence type="ECO:0000313" key="4">
    <source>
        <dbReference type="Proteomes" id="UP000239297"/>
    </source>
</evidence>
<sequence length="83" mass="8501">MTPARDRDADTPGSPRPPSGSAPLLPVGARILVGVAAVVFAVSLAFVLAYTTSLPVLACGAIGLGLAGAQLYALRRVLFRGRR</sequence>
<protein>
    <submittedName>
        <fullName evidence="3">Uncharacterized protein</fullName>
    </submittedName>
</protein>
<feature type="compositionally biased region" description="Basic and acidic residues" evidence="1">
    <location>
        <begin position="1"/>
        <end position="10"/>
    </location>
</feature>
<feature type="region of interest" description="Disordered" evidence="1">
    <location>
        <begin position="1"/>
        <end position="22"/>
    </location>
</feature>
<feature type="transmembrane region" description="Helical" evidence="2">
    <location>
        <begin position="24"/>
        <end position="48"/>
    </location>
</feature>
<dbReference type="RefSeq" id="WP_104120256.1">
    <property type="nucleotide sequence ID" value="NZ_PRKW01000001.1"/>
</dbReference>
<dbReference type="AlphaFoldDB" id="A0A2S5J2G3"/>